<accession>U1RUX4</accession>
<evidence type="ECO:0000313" key="1">
    <source>
        <dbReference type="EMBL" id="ERH22247.1"/>
    </source>
</evidence>
<dbReference type="HOGENOM" id="CLU_3003668_0_0_11"/>
<name>U1RUX4_9ACTO</name>
<keyword evidence="2" id="KW-1185">Reference proteome</keyword>
<evidence type="ECO:0000313" key="2">
    <source>
        <dbReference type="Proteomes" id="UP000016536"/>
    </source>
</evidence>
<gene>
    <name evidence="1" type="ORF">HMPREF1979_02763</name>
</gene>
<dbReference type="EMBL" id="AWSE01000195">
    <property type="protein sequence ID" value="ERH22247.1"/>
    <property type="molecule type" value="Genomic_DNA"/>
</dbReference>
<dbReference type="Proteomes" id="UP000016536">
    <property type="component" value="Unassembled WGS sequence"/>
</dbReference>
<comment type="caution">
    <text evidence="1">The sequence shown here is derived from an EMBL/GenBank/DDBJ whole genome shotgun (WGS) entry which is preliminary data.</text>
</comment>
<sequence length="56" mass="5888">MVSARQVAKRAIRTICLHDVVGDSVFTRTDPDCLYKGGVCCGLVCVSGYGPTVGVI</sequence>
<protein>
    <submittedName>
        <fullName evidence="1">Uncharacterized protein</fullName>
    </submittedName>
</protein>
<proteinExistence type="predicted"/>
<reference evidence="1 2" key="1">
    <citation type="submission" date="2013-08" db="EMBL/GenBank/DDBJ databases">
        <authorList>
            <person name="Weinstock G."/>
            <person name="Sodergren E."/>
            <person name="Wylie T."/>
            <person name="Fulton L."/>
            <person name="Fulton R."/>
            <person name="Fronick C."/>
            <person name="O'Laughlin M."/>
            <person name="Godfrey J."/>
            <person name="Miner T."/>
            <person name="Herter B."/>
            <person name="Appelbaum E."/>
            <person name="Cordes M."/>
            <person name="Lek S."/>
            <person name="Wollam A."/>
            <person name="Pepin K.H."/>
            <person name="Palsikar V.B."/>
            <person name="Mitreva M."/>
            <person name="Wilson R.K."/>
        </authorList>
    </citation>
    <scope>NUCLEOTIDE SEQUENCE [LARGE SCALE GENOMIC DNA]</scope>
    <source>
        <strain evidence="1 2">F0542</strain>
    </source>
</reference>
<organism evidence="1 2">
    <name type="scientific">Actinomyces johnsonii F0542</name>
    <dbReference type="NCBI Taxonomy" id="1321818"/>
    <lineage>
        <taxon>Bacteria</taxon>
        <taxon>Bacillati</taxon>
        <taxon>Actinomycetota</taxon>
        <taxon>Actinomycetes</taxon>
        <taxon>Actinomycetales</taxon>
        <taxon>Actinomycetaceae</taxon>
        <taxon>Actinomyces</taxon>
    </lineage>
</organism>
<dbReference type="AlphaFoldDB" id="U1RUX4"/>